<comment type="caution">
    <text evidence="11">The sequence shown here is derived from an EMBL/GenBank/DDBJ whole genome shotgun (WGS) entry which is preliminary data.</text>
</comment>
<evidence type="ECO:0000256" key="5">
    <source>
        <dbReference type="ARBA" id="ARBA00023136"/>
    </source>
</evidence>
<evidence type="ECO:0000256" key="9">
    <source>
        <dbReference type="ARBA" id="ARBA00049940"/>
    </source>
</evidence>
<comment type="function">
    <text evidence="9 10">Fluoride-specific ion channel. Important for reducing fluoride concentration in the cell, thus reducing its toxicity.</text>
</comment>
<feature type="binding site" evidence="10">
    <location>
        <position position="85"/>
    </location>
    <ligand>
        <name>Na(+)</name>
        <dbReference type="ChEBI" id="CHEBI:29101"/>
        <note>structural</note>
    </ligand>
</feature>
<dbReference type="PANTHER" id="PTHR28259:SF1">
    <property type="entry name" value="FLUORIDE EXPORT PROTEIN 1-RELATED"/>
    <property type="match status" value="1"/>
</dbReference>
<protein>
    <recommendedName>
        <fullName evidence="10">Fluoride-specific ion channel FluC</fullName>
    </recommendedName>
</protein>
<feature type="transmembrane region" description="Helical" evidence="10">
    <location>
        <begin position="12"/>
        <end position="30"/>
    </location>
</feature>
<reference evidence="11 12" key="1">
    <citation type="submission" date="2021-01" db="EMBL/GenBank/DDBJ databases">
        <title>Whole genome shotgun sequence of Actinoplanes palleronii NBRC 14916.</title>
        <authorList>
            <person name="Komaki H."/>
            <person name="Tamura T."/>
        </authorList>
    </citation>
    <scope>NUCLEOTIDE SEQUENCE [LARGE SCALE GENOMIC DNA]</scope>
    <source>
        <strain evidence="11 12">NBRC 14916</strain>
    </source>
</reference>
<evidence type="ECO:0000256" key="6">
    <source>
        <dbReference type="ARBA" id="ARBA00023303"/>
    </source>
</evidence>
<evidence type="ECO:0000313" key="12">
    <source>
        <dbReference type="Proteomes" id="UP000624709"/>
    </source>
</evidence>
<keyword evidence="3 10" id="KW-0812">Transmembrane</keyword>
<comment type="activity regulation">
    <text evidence="10">Na(+) is not transported, but it plays an essential structural role and its presence is essential for fluoride channel function.</text>
</comment>
<keyword evidence="10" id="KW-0406">Ion transport</keyword>
<evidence type="ECO:0000256" key="8">
    <source>
        <dbReference type="ARBA" id="ARBA00035585"/>
    </source>
</evidence>
<evidence type="ECO:0000256" key="7">
    <source>
        <dbReference type="ARBA" id="ARBA00035120"/>
    </source>
</evidence>
<organism evidence="11 12">
    <name type="scientific">Actinoplanes palleronii</name>
    <dbReference type="NCBI Taxonomy" id="113570"/>
    <lineage>
        <taxon>Bacteria</taxon>
        <taxon>Bacillati</taxon>
        <taxon>Actinomycetota</taxon>
        <taxon>Actinomycetes</taxon>
        <taxon>Micromonosporales</taxon>
        <taxon>Micromonosporaceae</taxon>
        <taxon>Actinoplanes</taxon>
    </lineage>
</organism>
<dbReference type="HAMAP" id="MF_00454">
    <property type="entry name" value="FluC"/>
    <property type="match status" value="1"/>
</dbReference>
<dbReference type="EMBL" id="BOMS01000052">
    <property type="protein sequence ID" value="GIE67820.1"/>
    <property type="molecule type" value="Genomic_DNA"/>
</dbReference>
<dbReference type="InterPro" id="IPR003691">
    <property type="entry name" value="FluC"/>
</dbReference>
<evidence type="ECO:0000256" key="4">
    <source>
        <dbReference type="ARBA" id="ARBA00022989"/>
    </source>
</evidence>
<proteinExistence type="inferred from homology"/>
<dbReference type="PANTHER" id="PTHR28259">
    <property type="entry name" value="FLUORIDE EXPORT PROTEIN 1-RELATED"/>
    <property type="match status" value="1"/>
</dbReference>
<evidence type="ECO:0000256" key="3">
    <source>
        <dbReference type="ARBA" id="ARBA00022692"/>
    </source>
</evidence>
<dbReference type="Pfam" id="PF02537">
    <property type="entry name" value="CRCB"/>
    <property type="match status" value="1"/>
</dbReference>
<dbReference type="RefSeq" id="WP_239164411.1">
    <property type="nucleotide sequence ID" value="NZ_BAAATY010000073.1"/>
</dbReference>
<accession>A0ABQ4BAX5</accession>
<keyword evidence="10" id="KW-0915">Sodium</keyword>
<gene>
    <name evidence="10" type="primary">fluC</name>
    <name evidence="10" type="synonym">crcB</name>
    <name evidence="11" type="ORF">Apa02nite_039280</name>
</gene>
<evidence type="ECO:0000256" key="10">
    <source>
        <dbReference type="HAMAP-Rule" id="MF_00454"/>
    </source>
</evidence>
<dbReference type="Proteomes" id="UP000624709">
    <property type="component" value="Unassembled WGS sequence"/>
</dbReference>
<name>A0ABQ4BAX5_9ACTN</name>
<comment type="similarity">
    <text evidence="7 10">Belongs to the fluoride channel Fluc/FEX (TC 1.A.43) family.</text>
</comment>
<keyword evidence="12" id="KW-1185">Reference proteome</keyword>
<keyword evidence="2 10" id="KW-1003">Cell membrane</keyword>
<keyword evidence="5 10" id="KW-0472">Membrane</keyword>
<feature type="binding site" evidence="10">
    <location>
        <position position="82"/>
    </location>
    <ligand>
        <name>Na(+)</name>
        <dbReference type="ChEBI" id="CHEBI:29101"/>
        <note>structural</note>
    </ligand>
</feature>
<evidence type="ECO:0000313" key="11">
    <source>
        <dbReference type="EMBL" id="GIE67820.1"/>
    </source>
</evidence>
<keyword evidence="4 10" id="KW-1133">Transmembrane helix</keyword>
<comment type="catalytic activity">
    <reaction evidence="8">
        <text>fluoride(in) = fluoride(out)</text>
        <dbReference type="Rhea" id="RHEA:76159"/>
        <dbReference type="ChEBI" id="CHEBI:17051"/>
    </reaction>
    <physiologicalReaction direction="left-to-right" evidence="8">
        <dbReference type="Rhea" id="RHEA:76160"/>
    </physiologicalReaction>
</comment>
<keyword evidence="6 10" id="KW-0407">Ion channel</keyword>
<keyword evidence="10" id="KW-0479">Metal-binding</keyword>
<feature type="transmembrane region" description="Helical" evidence="10">
    <location>
        <begin position="102"/>
        <end position="121"/>
    </location>
</feature>
<keyword evidence="10" id="KW-0813">Transport</keyword>
<evidence type="ECO:0000256" key="2">
    <source>
        <dbReference type="ARBA" id="ARBA00022475"/>
    </source>
</evidence>
<evidence type="ECO:0000256" key="1">
    <source>
        <dbReference type="ARBA" id="ARBA00004651"/>
    </source>
</evidence>
<sequence length="146" mass="15063">MALNLDVDRRAIAAVAAGGVLGALARYGLGLAWPHTPAEFPWATWLINVSGCFLIGVLYTLLARFRPGHRLTRLFLGTGFLGGYTTFSTAEVDVLRATPAIGLTYLAATVLGALLAVWAGATLTEKATTAPAAAPEPADGTPGGAR</sequence>
<feature type="transmembrane region" description="Helical" evidence="10">
    <location>
        <begin position="42"/>
        <end position="62"/>
    </location>
</feature>
<feature type="transmembrane region" description="Helical" evidence="10">
    <location>
        <begin position="74"/>
        <end position="90"/>
    </location>
</feature>
<comment type="subcellular location">
    <subcellularLocation>
        <location evidence="1 10">Cell membrane</location>
        <topology evidence="1 10">Multi-pass membrane protein</topology>
    </subcellularLocation>
</comment>